<accession>A0ABR8KVT7</accession>
<sequence>MWTAVIIIFVLGVGNFTLHRAVLASNHPAIEQMPRFIHMLGGRLTLVAEFLILLAAMLLAANGWPGLAWGYLAYTALNGLTAWLLLTGRV</sequence>
<keyword evidence="1" id="KW-0472">Membrane</keyword>
<comment type="caution">
    <text evidence="2">The sequence shown here is derived from an EMBL/GenBank/DDBJ whole genome shotgun (WGS) entry which is preliminary data.</text>
</comment>
<protein>
    <submittedName>
        <fullName evidence="2">Uncharacterized protein</fullName>
    </submittedName>
</protein>
<dbReference type="Proteomes" id="UP000635384">
    <property type="component" value="Unassembled WGS sequence"/>
</dbReference>
<feature type="transmembrane region" description="Helical" evidence="1">
    <location>
        <begin position="6"/>
        <end position="23"/>
    </location>
</feature>
<gene>
    <name evidence="2" type="ORF">IB285_13055</name>
</gene>
<name>A0ABR8KVT7_9SPHN</name>
<reference evidence="2 3" key="1">
    <citation type="submission" date="2020-09" db="EMBL/GenBank/DDBJ databases">
        <authorList>
            <person name="Yoon J.-W."/>
        </authorList>
    </citation>
    <scope>NUCLEOTIDE SEQUENCE [LARGE SCALE GENOMIC DNA]</scope>
    <source>
        <strain evidence="2 3">KMU-140</strain>
    </source>
</reference>
<dbReference type="EMBL" id="JACXLC010000001">
    <property type="protein sequence ID" value="MBD2843183.1"/>
    <property type="molecule type" value="Genomic_DNA"/>
</dbReference>
<feature type="transmembrane region" description="Helical" evidence="1">
    <location>
        <begin position="44"/>
        <end position="61"/>
    </location>
</feature>
<evidence type="ECO:0000313" key="3">
    <source>
        <dbReference type="Proteomes" id="UP000635384"/>
    </source>
</evidence>
<evidence type="ECO:0000256" key="1">
    <source>
        <dbReference type="SAM" id="Phobius"/>
    </source>
</evidence>
<evidence type="ECO:0000313" key="2">
    <source>
        <dbReference type="EMBL" id="MBD2843183.1"/>
    </source>
</evidence>
<organism evidence="2 3">
    <name type="scientific">Erythrobacter rubeus</name>
    <dbReference type="NCBI Taxonomy" id="2760803"/>
    <lineage>
        <taxon>Bacteria</taxon>
        <taxon>Pseudomonadati</taxon>
        <taxon>Pseudomonadota</taxon>
        <taxon>Alphaproteobacteria</taxon>
        <taxon>Sphingomonadales</taxon>
        <taxon>Erythrobacteraceae</taxon>
        <taxon>Erythrobacter/Porphyrobacter group</taxon>
        <taxon>Erythrobacter</taxon>
    </lineage>
</organism>
<proteinExistence type="predicted"/>
<feature type="transmembrane region" description="Helical" evidence="1">
    <location>
        <begin position="67"/>
        <end position="86"/>
    </location>
</feature>
<keyword evidence="1" id="KW-1133">Transmembrane helix</keyword>
<keyword evidence="3" id="KW-1185">Reference proteome</keyword>
<keyword evidence="1" id="KW-0812">Transmembrane</keyword>